<gene>
    <name evidence="1" type="ORF">A2538_05060</name>
</gene>
<proteinExistence type="predicted"/>
<comment type="caution">
    <text evidence="1">The sequence shown here is derived from an EMBL/GenBank/DDBJ whole genome shotgun (WGS) entry which is preliminary data.</text>
</comment>
<accession>A0A1F6PGA4</accession>
<reference evidence="1 2" key="1">
    <citation type="journal article" date="2016" name="Nat. Commun.">
        <title>Thousands of microbial genomes shed light on interconnected biogeochemical processes in an aquifer system.</title>
        <authorList>
            <person name="Anantharaman K."/>
            <person name="Brown C.T."/>
            <person name="Hug L.A."/>
            <person name="Sharon I."/>
            <person name="Castelle C.J."/>
            <person name="Probst A.J."/>
            <person name="Thomas B.C."/>
            <person name="Singh A."/>
            <person name="Wilkins M.J."/>
            <person name="Karaoz U."/>
            <person name="Brodie E.L."/>
            <person name="Williams K.H."/>
            <person name="Hubbard S.S."/>
            <person name="Banfield J.F."/>
        </authorList>
    </citation>
    <scope>NUCLEOTIDE SEQUENCE [LARGE SCALE GENOMIC DNA]</scope>
</reference>
<dbReference type="Proteomes" id="UP000178254">
    <property type="component" value="Unassembled WGS sequence"/>
</dbReference>
<protein>
    <submittedName>
        <fullName evidence="1">Uncharacterized protein</fullName>
    </submittedName>
</protein>
<evidence type="ECO:0000313" key="1">
    <source>
        <dbReference type="EMBL" id="OGH95023.1"/>
    </source>
</evidence>
<dbReference type="STRING" id="1798709.A2538_05060"/>
<name>A0A1F6PGA4_9BACT</name>
<organism evidence="1 2">
    <name type="scientific">Candidatus Magasanikbacteria bacterium RIFOXYD2_FULL_41_14</name>
    <dbReference type="NCBI Taxonomy" id="1798709"/>
    <lineage>
        <taxon>Bacteria</taxon>
        <taxon>Candidatus Magasanikiibacteriota</taxon>
    </lineage>
</organism>
<dbReference type="AlphaFoldDB" id="A0A1F6PGA4"/>
<dbReference type="EMBL" id="MFRE01000005">
    <property type="protein sequence ID" value="OGH95023.1"/>
    <property type="molecule type" value="Genomic_DNA"/>
</dbReference>
<sequence length="269" mass="30531">MNDKEQRGRIETILANEIFKRLAGNFTLYQNIITSKSSEDEKKIVRERMETIYAFQNATGIADSQLSHAEEWRRLLEKMLSECENGNFTEERFAENIAGSVIGELLIKEAQITRKSSNKPVDKILDGVETQSVTVNEVVFFNFNLNSNTIEINISPTTLKGSETIIKKIMEGFGIIAKELSKKGSSLENVEQIKMTSWLLGPGFDDKIRAFFGNDIQLEDVTEDSAGDVKKIALKYNRRSLENFLNEGKEPEIRRLVMTKADFIKKFGS</sequence>
<evidence type="ECO:0000313" key="2">
    <source>
        <dbReference type="Proteomes" id="UP000178254"/>
    </source>
</evidence>